<comment type="caution">
    <text evidence="6">The sequence shown here is derived from an EMBL/GenBank/DDBJ whole genome shotgun (WGS) entry which is preliminary data.</text>
</comment>
<reference evidence="6 7" key="1">
    <citation type="submission" date="2017-11" db="EMBL/GenBank/DDBJ databases">
        <title>Streptomyces carmine sp. nov., a novel actinomycete isolated from Sophora alopecuroides in Xinjiang, China.</title>
        <authorList>
            <person name="Wang Y."/>
            <person name="Luo X."/>
            <person name="Wan C."/>
            <person name="Zhang L."/>
        </authorList>
    </citation>
    <scope>NUCLEOTIDE SEQUENCE [LARGE SCALE GENOMIC DNA]</scope>
    <source>
        <strain evidence="6 7">TRM SA0054</strain>
    </source>
</reference>
<dbReference type="InterPro" id="IPR050109">
    <property type="entry name" value="HTH-type_TetR-like_transc_reg"/>
</dbReference>
<dbReference type="PANTHER" id="PTHR30055">
    <property type="entry name" value="HTH-TYPE TRANSCRIPTIONAL REGULATOR RUTR"/>
    <property type="match status" value="1"/>
</dbReference>
<dbReference type="Proteomes" id="UP000230407">
    <property type="component" value="Unassembled WGS sequence"/>
</dbReference>
<dbReference type="SUPFAM" id="SSF46689">
    <property type="entry name" value="Homeodomain-like"/>
    <property type="match status" value="1"/>
</dbReference>
<proteinExistence type="predicted"/>
<organism evidence="6 7">
    <name type="scientific">Streptomyces carminius</name>
    <dbReference type="NCBI Taxonomy" id="2665496"/>
    <lineage>
        <taxon>Bacteria</taxon>
        <taxon>Bacillati</taxon>
        <taxon>Actinomycetota</taxon>
        <taxon>Actinomycetes</taxon>
        <taxon>Kitasatosporales</taxon>
        <taxon>Streptomycetaceae</taxon>
        <taxon>Streptomyces</taxon>
    </lineage>
</organism>
<evidence type="ECO:0000256" key="2">
    <source>
        <dbReference type="ARBA" id="ARBA00023125"/>
    </source>
</evidence>
<name>A0A2M8LTQ7_9ACTN</name>
<dbReference type="InterPro" id="IPR001647">
    <property type="entry name" value="HTH_TetR"/>
</dbReference>
<sequence length="205" mass="22391">MPGRRYHSPRRVEAAAATRQSILDAAKELFATHGYVATTVTRIAAAARVGTNTVYTSTGGKPQILRELVTASVEDPIAERTLARVAAAGDAHDVVAYAVEGIRRDSEKHAVVIEILLDAASVDAHAAEVLRFAQERFRDALRTIADRLAALGALREGLDAADATDVLWYYLGLSSWRVLVRENGWDWDTAERWLRNRTVAALLTG</sequence>
<feature type="domain" description="HTH tetR-type" evidence="5">
    <location>
        <begin position="16"/>
        <end position="76"/>
    </location>
</feature>
<keyword evidence="7" id="KW-1185">Reference proteome</keyword>
<accession>A0A2M8LTQ7</accession>
<protein>
    <submittedName>
        <fullName evidence="6">TetR/AcrR family transcriptional regulator</fullName>
    </submittedName>
</protein>
<dbReference type="PANTHER" id="PTHR30055:SF234">
    <property type="entry name" value="HTH-TYPE TRANSCRIPTIONAL REGULATOR BETI"/>
    <property type="match status" value="1"/>
</dbReference>
<evidence type="ECO:0000256" key="4">
    <source>
        <dbReference type="PROSITE-ProRule" id="PRU00335"/>
    </source>
</evidence>
<dbReference type="PROSITE" id="PS50977">
    <property type="entry name" value="HTH_TETR_2"/>
    <property type="match status" value="1"/>
</dbReference>
<dbReference type="RefSeq" id="WP_100203981.1">
    <property type="nucleotide sequence ID" value="NZ_PGGW01000066.1"/>
</dbReference>
<keyword evidence="3" id="KW-0804">Transcription</keyword>
<dbReference type="GO" id="GO:0000976">
    <property type="term" value="F:transcription cis-regulatory region binding"/>
    <property type="evidence" value="ECO:0007669"/>
    <property type="project" value="TreeGrafter"/>
</dbReference>
<dbReference type="Pfam" id="PF00440">
    <property type="entry name" value="TetR_N"/>
    <property type="match status" value="1"/>
</dbReference>
<evidence type="ECO:0000256" key="3">
    <source>
        <dbReference type="ARBA" id="ARBA00023163"/>
    </source>
</evidence>
<keyword evidence="1" id="KW-0805">Transcription regulation</keyword>
<dbReference type="AlphaFoldDB" id="A0A2M8LTQ7"/>
<keyword evidence="2 4" id="KW-0238">DNA-binding</keyword>
<dbReference type="InterPro" id="IPR036271">
    <property type="entry name" value="Tet_transcr_reg_TetR-rel_C_sf"/>
</dbReference>
<dbReference type="PRINTS" id="PR00455">
    <property type="entry name" value="HTHTETR"/>
</dbReference>
<evidence type="ECO:0000259" key="5">
    <source>
        <dbReference type="PROSITE" id="PS50977"/>
    </source>
</evidence>
<dbReference type="GO" id="GO:0003700">
    <property type="term" value="F:DNA-binding transcription factor activity"/>
    <property type="evidence" value="ECO:0007669"/>
    <property type="project" value="TreeGrafter"/>
</dbReference>
<evidence type="ECO:0000256" key="1">
    <source>
        <dbReference type="ARBA" id="ARBA00023015"/>
    </source>
</evidence>
<gene>
    <name evidence="6" type="ORF">CUT44_23900</name>
</gene>
<evidence type="ECO:0000313" key="7">
    <source>
        <dbReference type="Proteomes" id="UP000230407"/>
    </source>
</evidence>
<feature type="DNA-binding region" description="H-T-H motif" evidence="4">
    <location>
        <begin position="39"/>
        <end position="58"/>
    </location>
</feature>
<evidence type="ECO:0000313" key="6">
    <source>
        <dbReference type="EMBL" id="PJE95337.1"/>
    </source>
</evidence>
<dbReference type="EMBL" id="PGGW01000066">
    <property type="protein sequence ID" value="PJE95337.1"/>
    <property type="molecule type" value="Genomic_DNA"/>
</dbReference>
<dbReference type="InterPro" id="IPR009057">
    <property type="entry name" value="Homeodomain-like_sf"/>
</dbReference>
<dbReference type="SUPFAM" id="SSF48498">
    <property type="entry name" value="Tetracyclin repressor-like, C-terminal domain"/>
    <property type="match status" value="1"/>
</dbReference>
<dbReference type="Gene3D" id="1.10.357.10">
    <property type="entry name" value="Tetracycline Repressor, domain 2"/>
    <property type="match status" value="1"/>
</dbReference>